<evidence type="ECO:0000313" key="2">
    <source>
        <dbReference type="Proteomes" id="UP000095552"/>
    </source>
</evidence>
<evidence type="ECO:0000313" key="1">
    <source>
        <dbReference type="EMBL" id="OEK06362.1"/>
    </source>
</evidence>
<name>A0A1E5T4R4_9BACT</name>
<protein>
    <recommendedName>
        <fullName evidence="3">Lipocalin-like domain-containing protein</fullName>
    </recommendedName>
</protein>
<dbReference type="STRING" id="1563681.BFP71_01405"/>
<proteinExistence type="predicted"/>
<organism evidence="1 2">
    <name type="scientific">Roseivirga misakiensis</name>
    <dbReference type="NCBI Taxonomy" id="1563681"/>
    <lineage>
        <taxon>Bacteria</taxon>
        <taxon>Pseudomonadati</taxon>
        <taxon>Bacteroidota</taxon>
        <taxon>Cytophagia</taxon>
        <taxon>Cytophagales</taxon>
        <taxon>Roseivirgaceae</taxon>
        <taxon>Roseivirga</taxon>
    </lineage>
</organism>
<dbReference type="Proteomes" id="UP000095552">
    <property type="component" value="Unassembled WGS sequence"/>
</dbReference>
<evidence type="ECO:0008006" key="3">
    <source>
        <dbReference type="Google" id="ProtNLM"/>
    </source>
</evidence>
<keyword evidence="2" id="KW-1185">Reference proteome</keyword>
<comment type="caution">
    <text evidence="1">The sequence shown here is derived from an EMBL/GenBank/DDBJ whole genome shotgun (WGS) entry which is preliminary data.</text>
</comment>
<sequence length="143" mass="16306">MIGVLKNLIIRSLSILVTVLLAVIFVLSTNTLSAQDRTVSDKLKGKWGMTSKAEDAPYKEIWKFDGKYLFTGTTKPNDDFDKEKYSVQGSCMNKESSKSEPNKFYLNLKESELCFLIVMDSKGESMELYYMARGNHFSFKKVD</sequence>
<reference evidence="1 2" key="1">
    <citation type="submission" date="2016-08" db="EMBL/GenBank/DDBJ databases">
        <title>Draft genome of Fabibacter sp. strain SK-8.</title>
        <authorList>
            <person name="Wong S.-K."/>
            <person name="Hamasaki K."/>
            <person name="Yoshizawa S."/>
        </authorList>
    </citation>
    <scope>NUCLEOTIDE SEQUENCE [LARGE SCALE GENOMIC DNA]</scope>
    <source>
        <strain evidence="1 2">SK-8</strain>
    </source>
</reference>
<dbReference type="AlphaFoldDB" id="A0A1E5T4R4"/>
<gene>
    <name evidence="1" type="ORF">BFP71_01405</name>
</gene>
<accession>A0A1E5T4R4</accession>
<dbReference type="EMBL" id="MDGQ01000003">
    <property type="protein sequence ID" value="OEK06362.1"/>
    <property type="molecule type" value="Genomic_DNA"/>
</dbReference>